<organism evidence="1 2">
    <name type="scientific">Chaetomium tenue</name>
    <dbReference type="NCBI Taxonomy" id="1854479"/>
    <lineage>
        <taxon>Eukaryota</taxon>
        <taxon>Fungi</taxon>
        <taxon>Dikarya</taxon>
        <taxon>Ascomycota</taxon>
        <taxon>Pezizomycotina</taxon>
        <taxon>Sordariomycetes</taxon>
        <taxon>Sordariomycetidae</taxon>
        <taxon>Sordariales</taxon>
        <taxon>Chaetomiaceae</taxon>
        <taxon>Chaetomium</taxon>
    </lineage>
</organism>
<sequence>MTLTLSSCSALTFQCASLHHSPLTTNLTHTHPINPISTSTLFLFPNKYHFGYSPQDPLFLKHYITNQHLKNPNLVLHHLPRTKNNKPTPLSQPKNGPRPITSTTPQPNHYHHPHLINHPHNNSRVSRPRPRAARALPPPQQEPAPSGQVVGPGRHAASAGAQDVGGGGGGGGGC</sequence>
<evidence type="ECO:0000313" key="2">
    <source>
        <dbReference type="Proteomes" id="UP000724584"/>
    </source>
</evidence>
<evidence type="ECO:0000313" key="1">
    <source>
        <dbReference type="EMBL" id="KAH6627669.1"/>
    </source>
</evidence>
<dbReference type="Proteomes" id="UP000724584">
    <property type="component" value="Unassembled WGS sequence"/>
</dbReference>
<comment type="caution">
    <text evidence="1">The sequence shown here is derived from an EMBL/GenBank/DDBJ whole genome shotgun (WGS) entry which is preliminary data.</text>
</comment>
<proteinExistence type="predicted"/>
<gene>
    <name evidence="1" type="ORF">F5144DRAFT_576529</name>
</gene>
<protein>
    <submittedName>
        <fullName evidence="1">Uncharacterized protein</fullName>
    </submittedName>
</protein>
<dbReference type="EMBL" id="JAGIZQ010000005">
    <property type="protein sequence ID" value="KAH6627669.1"/>
    <property type="molecule type" value="Genomic_DNA"/>
</dbReference>
<name>A0ACB7P1D3_9PEZI</name>
<keyword evidence="2" id="KW-1185">Reference proteome</keyword>
<reference evidence="1 2" key="1">
    <citation type="journal article" date="2021" name="Nat. Commun.">
        <title>Genetic determinants of endophytism in the Arabidopsis root mycobiome.</title>
        <authorList>
            <person name="Mesny F."/>
            <person name="Miyauchi S."/>
            <person name="Thiergart T."/>
            <person name="Pickel B."/>
            <person name="Atanasova L."/>
            <person name="Karlsson M."/>
            <person name="Huettel B."/>
            <person name="Barry K.W."/>
            <person name="Haridas S."/>
            <person name="Chen C."/>
            <person name="Bauer D."/>
            <person name="Andreopoulos W."/>
            <person name="Pangilinan J."/>
            <person name="LaButti K."/>
            <person name="Riley R."/>
            <person name="Lipzen A."/>
            <person name="Clum A."/>
            <person name="Drula E."/>
            <person name="Henrissat B."/>
            <person name="Kohler A."/>
            <person name="Grigoriev I.V."/>
            <person name="Martin F.M."/>
            <person name="Hacquard S."/>
        </authorList>
    </citation>
    <scope>NUCLEOTIDE SEQUENCE [LARGE SCALE GENOMIC DNA]</scope>
    <source>
        <strain evidence="1 2">MPI-SDFR-AT-0079</strain>
    </source>
</reference>
<accession>A0ACB7P1D3</accession>